<evidence type="ECO:0000256" key="3">
    <source>
        <dbReference type="ARBA" id="ARBA00023002"/>
    </source>
</evidence>
<comment type="similarity">
    <text evidence="1">Belongs to the zinc-containing alcohol dehydrogenase family.</text>
</comment>
<dbReference type="Proteomes" id="UP000800041">
    <property type="component" value="Unassembled WGS sequence"/>
</dbReference>
<dbReference type="Gene3D" id="3.90.180.10">
    <property type="entry name" value="Medium-chain alcohol dehydrogenases, catalytic domain"/>
    <property type="match status" value="1"/>
</dbReference>
<feature type="domain" description="Enoyl reductase (ER)" evidence="4">
    <location>
        <begin position="11"/>
        <end position="343"/>
    </location>
</feature>
<sequence>MSNEAAWLREATADLEVGPAEMYKLEADEVLVKVSAICLNPIDYKVVKQAIFPLQYPTIVGWSFGGVIEELGSSVTSFKVGNRVAAMQSPKMRSKAEAGGYQKYALADPATLAKLDNNTSVEDAVASVGNVATIACALGSTSFMNLDKPPVTSDDSKPNPSNKDKKILVYGGSSSVGNYAIQYAVQAGYTVVTTSSPASHSRVEALGPIAVVSHKQSEEVIVQELAAHGPYARVFDTTGKQEVGSILTKVFGKKGGSYTGVISGGTPVELPENVERKAGSFPFELYKPENAELNKWVYEKYLPIGLASGKIIPTTVEKVHGGLGAIQGALERVAAGEPGKKLVVVL</sequence>
<dbReference type="InterPro" id="IPR011032">
    <property type="entry name" value="GroES-like_sf"/>
</dbReference>
<dbReference type="SUPFAM" id="SSF51735">
    <property type="entry name" value="NAD(P)-binding Rossmann-fold domains"/>
    <property type="match status" value="1"/>
</dbReference>
<dbReference type="SMART" id="SM00829">
    <property type="entry name" value="PKS_ER"/>
    <property type="match status" value="1"/>
</dbReference>
<comment type="subunit">
    <text evidence="2">Monomer.</text>
</comment>
<reference evidence="5" key="1">
    <citation type="journal article" date="2020" name="Stud. Mycol.">
        <title>101 Dothideomycetes genomes: a test case for predicting lifestyles and emergence of pathogens.</title>
        <authorList>
            <person name="Haridas S."/>
            <person name="Albert R."/>
            <person name="Binder M."/>
            <person name="Bloem J."/>
            <person name="Labutti K."/>
            <person name="Salamov A."/>
            <person name="Andreopoulos B."/>
            <person name="Baker S."/>
            <person name="Barry K."/>
            <person name="Bills G."/>
            <person name="Bluhm B."/>
            <person name="Cannon C."/>
            <person name="Castanera R."/>
            <person name="Culley D."/>
            <person name="Daum C."/>
            <person name="Ezra D."/>
            <person name="Gonzalez J."/>
            <person name="Henrissat B."/>
            <person name="Kuo A."/>
            <person name="Liang C."/>
            <person name="Lipzen A."/>
            <person name="Lutzoni F."/>
            <person name="Magnuson J."/>
            <person name="Mondo S."/>
            <person name="Nolan M."/>
            <person name="Ohm R."/>
            <person name="Pangilinan J."/>
            <person name="Park H.-J."/>
            <person name="Ramirez L."/>
            <person name="Alfaro M."/>
            <person name="Sun H."/>
            <person name="Tritt A."/>
            <person name="Yoshinaga Y."/>
            <person name="Zwiers L.-H."/>
            <person name="Turgeon B."/>
            <person name="Goodwin S."/>
            <person name="Spatafora J."/>
            <person name="Crous P."/>
            <person name="Grigoriev I."/>
        </authorList>
    </citation>
    <scope>NUCLEOTIDE SEQUENCE</scope>
    <source>
        <strain evidence="5">CBS 113979</strain>
    </source>
</reference>
<dbReference type="InterPro" id="IPR013154">
    <property type="entry name" value="ADH-like_N"/>
</dbReference>
<dbReference type="CDD" id="cd08249">
    <property type="entry name" value="enoyl_reductase_like"/>
    <property type="match status" value="1"/>
</dbReference>
<dbReference type="InterPro" id="IPR036291">
    <property type="entry name" value="NAD(P)-bd_dom_sf"/>
</dbReference>
<proteinExistence type="inferred from homology"/>
<dbReference type="PANTHER" id="PTHR45348:SF2">
    <property type="entry name" value="ZINC-TYPE ALCOHOL DEHYDROGENASE-LIKE PROTEIN C2E1P3.01"/>
    <property type="match status" value="1"/>
</dbReference>
<dbReference type="PANTHER" id="PTHR45348">
    <property type="entry name" value="HYPOTHETICAL OXIDOREDUCTASE (EUROFUNG)"/>
    <property type="match status" value="1"/>
</dbReference>
<keyword evidence="3" id="KW-0560">Oxidoreductase</keyword>
<name>A0A6G1H5Q5_9PEZI</name>
<dbReference type="EMBL" id="ML977149">
    <property type="protein sequence ID" value="KAF1988288.1"/>
    <property type="molecule type" value="Genomic_DNA"/>
</dbReference>
<evidence type="ECO:0000313" key="6">
    <source>
        <dbReference type="Proteomes" id="UP000800041"/>
    </source>
</evidence>
<evidence type="ECO:0000313" key="5">
    <source>
        <dbReference type="EMBL" id="KAF1988288.1"/>
    </source>
</evidence>
<gene>
    <name evidence="5" type="ORF">K402DRAFT_32449</name>
</gene>
<dbReference type="OrthoDB" id="3509362at2759"/>
<evidence type="ECO:0000259" key="4">
    <source>
        <dbReference type="SMART" id="SM00829"/>
    </source>
</evidence>
<keyword evidence="6" id="KW-1185">Reference proteome</keyword>
<protein>
    <submittedName>
        <fullName evidence="5">GroES-like protein</fullName>
    </submittedName>
</protein>
<dbReference type="Gene3D" id="3.40.50.720">
    <property type="entry name" value="NAD(P)-binding Rossmann-like Domain"/>
    <property type="match status" value="1"/>
</dbReference>
<dbReference type="GO" id="GO:0016651">
    <property type="term" value="F:oxidoreductase activity, acting on NAD(P)H"/>
    <property type="evidence" value="ECO:0007669"/>
    <property type="project" value="InterPro"/>
</dbReference>
<accession>A0A6G1H5Q5</accession>
<organism evidence="5 6">
    <name type="scientific">Aulographum hederae CBS 113979</name>
    <dbReference type="NCBI Taxonomy" id="1176131"/>
    <lineage>
        <taxon>Eukaryota</taxon>
        <taxon>Fungi</taxon>
        <taxon>Dikarya</taxon>
        <taxon>Ascomycota</taxon>
        <taxon>Pezizomycotina</taxon>
        <taxon>Dothideomycetes</taxon>
        <taxon>Pleosporomycetidae</taxon>
        <taxon>Aulographales</taxon>
        <taxon>Aulographaceae</taxon>
    </lineage>
</organism>
<dbReference type="Pfam" id="PF08240">
    <property type="entry name" value="ADH_N"/>
    <property type="match status" value="1"/>
</dbReference>
<dbReference type="InterPro" id="IPR020843">
    <property type="entry name" value="ER"/>
</dbReference>
<dbReference type="SUPFAM" id="SSF50129">
    <property type="entry name" value="GroES-like"/>
    <property type="match status" value="1"/>
</dbReference>
<evidence type="ECO:0000256" key="2">
    <source>
        <dbReference type="ARBA" id="ARBA00011245"/>
    </source>
</evidence>
<evidence type="ECO:0000256" key="1">
    <source>
        <dbReference type="ARBA" id="ARBA00008072"/>
    </source>
</evidence>
<dbReference type="AlphaFoldDB" id="A0A6G1H5Q5"/>
<dbReference type="InterPro" id="IPR047122">
    <property type="entry name" value="Trans-enoyl_RdTase-like"/>
</dbReference>